<dbReference type="InterPro" id="IPR055385">
    <property type="entry name" value="GpJ_HDII-ins2"/>
</dbReference>
<evidence type="ECO:0000259" key="5">
    <source>
        <dbReference type="Pfam" id="PF24421"/>
    </source>
</evidence>
<dbReference type="Pfam" id="PF13550">
    <property type="entry name" value="Phage-tail_3"/>
    <property type="match status" value="1"/>
</dbReference>
<evidence type="ECO:0000259" key="4">
    <source>
        <dbReference type="Pfam" id="PF13550"/>
    </source>
</evidence>
<dbReference type="Proteomes" id="UP000297396">
    <property type="component" value="Unassembled WGS sequence"/>
</dbReference>
<evidence type="ECO:0000313" key="7">
    <source>
        <dbReference type="EMBL" id="TFV13058.1"/>
    </source>
</evidence>
<name>A0A4Y9K5J1_9PAST</name>
<proteinExistence type="predicted"/>
<accession>A0A4Y9K5J1</accession>
<keyword evidence="1" id="KW-0378">Hydrolase</keyword>
<feature type="domain" description="Tip attachment protein J HDII-ins2" evidence="6">
    <location>
        <begin position="71"/>
        <end position="190"/>
    </location>
</feature>
<dbReference type="InterPro" id="IPR008979">
    <property type="entry name" value="Galactose-bd-like_sf"/>
</dbReference>
<dbReference type="SUPFAM" id="SSF49785">
    <property type="entry name" value="Galactose-binding domain-like"/>
    <property type="match status" value="1"/>
</dbReference>
<feature type="domain" description="Tip attachment protein J" evidence="4">
    <location>
        <begin position="311"/>
        <end position="473"/>
    </location>
</feature>
<dbReference type="PANTHER" id="PTHR36251">
    <property type="entry name" value="FELS-1 PROPHAGE HOST SPECIFICITY PROTEIN-RELATED"/>
    <property type="match status" value="1"/>
</dbReference>
<dbReference type="EMBL" id="SPPA01000003">
    <property type="protein sequence ID" value="TFV13058.1"/>
    <property type="molecule type" value="Genomic_DNA"/>
</dbReference>
<gene>
    <name evidence="7" type="ORF">E4T80_02365</name>
</gene>
<dbReference type="Pfam" id="PF24421">
    <property type="entry name" value="Ig_J"/>
    <property type="match status" value="1"/>
</dbReference>
<dbReference type="InterPro" id="IPR053171">
    <property type="entry name" value="Viral_Tip_Attach_Protein"/>
</dbReference>
<sequence>MSEEVRSKQLVSIVEVISEGEIAGLVDGYRSIYLDNTPIENITRGKNFEKVEVDQRLGQARQSVMSRFGQTEKEISVGTELKHGIPLTRTITDPKVNRVRLTLGVTSLFKQEDDGGDSAQSVDFKITIGQQIEYLTISGKHHSQYLRNIMLGHLPAVPFTIKVERVQPDSDSLRLQNKTLWSAYTEIIDTAFAYPHTALVGIKFDSQYFANIPTRTYDVLGIKVKVPSNYDPIRRIYTGLWDGTFKLAWTNNPAWILYDLVTSKRYGLGQRLGEFGADKWALYQVAQYCDQLIPDGFGGKEPRFTCNVWLTEQRSAYEVINDICSIFRAMPVWNGTELTVIMDRPADPVWTYTAANVIGGFSRQYSAMKARHNAIQVEYLDADNNYEKAIEYVSDDEAIRKYGLNLKKVTAFGCTSRGQAHRTGLWILMTEKLETESITFNVGAEGLMHIPGDIIRVADTQYAGANIGGRVLAVNGRTLTLDREITLSGNSYFQYINGEAKPVNIKISHANGNTVTLDRVPAGLSVNGVWSLTTQQISSQLYRAMTISENEDGSYTIMALQHEPQKEAIVDNGAVFEPRNTTLHRTPRLEHLDVQLDAGSVKFAWQTTSGIGTLTYDVRILKDGKLYAYHKGLTGLELALDDLPDGEYEVVIIAKNAQGQVVSEKTQTFVINRPPVPEEVMVSGGLTDVTLSWKWWDDATQTEIWASETNDILTAKRLAKVLASTYTHNVGPRKTRYYWLRHTRGQNKGLFYQEQGLKAETAVDIDEELRVLNEKLSENIVDKVFDVAAPARGLELVKTVDNLPTEFIGHNTIYVLADGKQYNWNGSAYIGLMNAGDIVPTAQLDTDLIMQINGNSYAISQEVRDRQTALGDEATARTQALQAEATNRTKAIQAESSKLTKALQDEARTRGTAITRLENVDKQQAQQITQVTTKAEQALTGLSAERQARIQGDQAEANAREVLTTRVSAAESGITTLQRSVANQTTALSEVSQTLTAKLDNLQVGGRNLLRHSNRHYTGNRYMTNWPLSKVPDVGEQVTVTLWGELAADRQGFGVYNTHGYRELAKLNKIRDGVYSATFTWRNPLNEREEKDNALSTHLNIYAYPRSVTSDNTIKQVKLEIGNISTDWTPAPEDLDTTVANIGAELTAYKSTQAGKEQAQATQLSGLTSRLGQAEGKITTTQQSLSELNSATTSQLNTLTGRMGNAETSLNTIQQTKASKEEVASLAQQQLQAVWQADTRTAIDGIQVGGRNYLVGSHPVADYWRFTKDSRSTARGQIDGALIWQGGSDSTIKWKQWQCCGYVLNGATPNPLLNTIENGQTFTLSFEAQSSADTRLGIALAYDVTQGARVDTANHRMTITASSQWVKYQFTFTANRDKPAHYKGSRLIFNADSLMAGHTFKLRKIKLEKGTVSTDWTPAPEDTDSDIAKVSANLTVYQQTQATKEAATAQQLTQLNGRVGQAEGGLSDLRQTISNATSATAEQLQTLSASLNNLSVGGRNLLKGSAVPYSADGYSTRYVLTTAPKVGEDVVITLWGDLGEGRTGIGAYNSHGFNEIARLEKIADGVYQGKGKWKKPMNGNTERTPNDTHLNVYFYPREATSTNTIRQIKLEKGTVSTDWTPAPEDTETALTGIRAEVTAASRTVAELNDKVRSTHTIKAQAIAGGRTAIAGIALGATADNRTAESSVIVMADRFGVVKNAQDGTVKPMFNVVNNKVAIHGDLVADGSITATKLAANSVTTGALQAGAVRTEHLAAGQVSADKLAIGLGGNLLVNPTFLPDKDGRPFGWGEHAGGWHNGSLQLGSGGEWLGGNIDAKFERCLNWDRTAPNGYTGWAVCVAQDVSVLPGKRYIFSFYGSLHSGTMRVNAEKTDHTGRYLGVLPAISRHQTQTGAGNMHNGLANATRFSITFVAPDTGRVRLIAGDWGQGRRCLIMMRAMLEEVPDTITQPSPWKPGGLTMIDGGQIITGSVTAQQIAAGSITTNHLTTDAVAANHIRAGAINASHHIQARSIGAEKLNIQSLSAVSANLGHVKSGYIEGTTITGAVINGGTINGGTIKGVHIESATGRFTGALEVTQLIGGNIYEVVERTLQRTGHSRRYSNIRTSYGSHESGTLFEYRTTIHLFPAKSRRLLNIDGYVLESNGLRSPTYYFLNSGSNMFNQTNLDNGRYYDNTQKREFFVHSSVGHISGGVVIIPPNVSGQISIGYWGNGEGGQTFGIKATITVMSNASLINIGL</sequence>
<dbReference type="Pfam" id="PF09327">
    <property type="entry name" value="Phage_Tail_Tip"/>
    <property type="match status" value="1"/>
</dbReference>
<dbReference type="PANTHER" id="PTHR36251:SF2">
    <property type="entry name" value="GIFSY-2 PROPHAGE HOST SPECIFICITY PROTEIN J, PHAGE LAMBDA"/>
    <property type="match status" value="1"/>
</dbReference>
<feature type="domain" description="CBM-cenC" evidence="2">
    <location>
        <begin position="1314"/>
        <end position="1380"/>
    </location>
</feature>
<feature type="domain" description="Tip attachment protein J Fn3-1" evidence="5">
    <location>
        <begin position="586"/>
        <end position="674"/>
    </location>
</feature>
<dbReference type="OrthoDB" id="109844at2"/>
<dbReference type="GO" id="GO:0016798">
    <property type="term" value="F:hydrolase activity, acting on glycosyl bonds"/>
    <property type="evidence" value="ECO:0007669"/>
    <property type="project" value="InterPro"/>
</dbReference>
<dbReference type="Pfam" id="PF24801">
    <property type="entry name" value="FNIII-A_GpJ"/>
    <property type="match status" value="1"/>
</dbReference>
<feature type="domain" description="Tip attachment protein J central straight fiber" evidence="3">
    <location>
        <begin position="1637"/>
        <end position="1745"/>
    </location>
</feature>
<organism evidence="7 8">
    <name type="scientific">Muribacter muris</name>
    <dbReference type="NCBI Taxonomy" id="67855"/>
    <lineage>
        <taxon>Bacteria</taxon>
        <taxon>Pseudomonadati</taxon>
        <taxon>Pseudomonadota</taxon>
        <taxon>Gammaproteobacteria</taxon>
        <taxon>Pasteurellales</taxon>
        <taxon>Pasteurellaceae</taxon>
        <taxon>Muribacter</taxon>
    </lineage>
</organism>
<comment type="caution">
    <text evidence="7">The sequence shown here is derived from an EMBL/GenBank/DDBJ whole genome shotgun (WGS) entry which is preliminary data.</text>
</comment>
<dbReference type="InterPro" id="IPR003305">
    <property type="entry name" value="CenC_carb-bd"/>
</dbReference>
<evidence type="ECO:0000256" key="1">
    <source>
        <dbReference type="ARBA" id="ARBA00022801"/>
    </source>
</evidence>
<protein>
    <submittedName>
        <fullName evidence="7">DUF1983 domain-containing protein</fullName>
    </submittedName>
</protein>
<dbReference type="Pfam" id="PF02018">
    <property type="entry name" value="CBM_4_9"/>
    <property type="match status" value="1"/>
</dbReference>
<evidence type="ECO:0000259" key="3">
    <source>
        <dbReference type="Pfam" id="PF09327"/>
    </source>
</evidence>
<evidence type="ECO:0000259" key="2">
    <source>
        <dbReference type="Pfam" id="PF02018"/>
    </source>
</evidence>
<dbReference type="RefSeq" id="WP_135054594.1">
    <property type="nucleotide sequence ID" value="NZ_JADGLC010000003.1"/>
</dbReference>
<dbReference type="Gene3D" id="2.60.120.260">
    <property type="entry name" value="Galactose-binding domain-like"/>
    <property type="match status" value="1"/>
</dbReference>
<dbReference type="InterPro" id="IPR015406">
    <property type="entry name" value="GpJ_CSF"/>
</dbReference>
<dbReference type="InterPro" id="IPR055383">
    <property type="entry name" value="FN3-1_GpJ"/>
</dbReference>
<evidence type="ECO:0000313" key="8">
    <source>
        <dbReference type="Proteomes" id="UP000297396"/>
    </source>
</evidence>
<dbReference type="InterPro" id="IPR032876">
    <property type="entry name" value="J_dom"/>
</dbReference>
<reference evidence="7 8" key="1">
    <citation type="submission" date="2019-03" db="EMBL/GenBank/DDBJ databases">
        <title>Diversity of the mouse oral microbiome.</title>
        <authorList>
            <person name="Joseph S."/>
            <person name="Aduse-Opoku J."/>
            <person name="Curtis M."/>
            <person name="Wade W."/>
            <person name="Hashim A."/>
        </authorList>
    </citation>
    <scope>NUCLEOTIDE SEQUENCE [LARGE SCALE GENOMIC DNA]</scope>
    <source>
        <strain evidence="7 8">WT12</strain>
    </source>
</reference>
<evidence type="ECO:0000259" key="6">
    <source>
        <dbReference type="Pfam" id="PF24801"/>
    </source>
</evidence>